<sequence length="359" mass="39693">MLPLSNFQPCLCPSMHCRRGENTARSSPPSPAQSVKYWPAGIKSACLIMDQRRVGMACMIYKRPILCVTSQWLGIPGHSVAVAGCRLRFQQNKLSVEEGSRRSCCHFPTTNPVAAHQCTTAEAKIRPGALHLDHCTEYEILDNGKGKTSFPQISNSWKPCEYILPIPSAVGRERRSCCHFPTTNPVAAHHGTAAEAKTARGPQTQSCRECEILNNGYLIHGKLANISLRSHQLSVENVDHVATFQPPISSLPIKALKRRRKHSPGVCTQSCTECEILDDGSFIIDQPCYGGMNDLETVYSLYEISNSWQTLRIYPSDPISCRLRRARVDHVATFQPPILSLPIEAKTHPGALHPVLHGV</sequence>
<gene>
    <name evidence="1" type="ORF">CDAR_380101</name>
</gene>
<dbReference type="AlphaFoldDB" id="A0AAV4WDA7"/>
<keyword evidence="2" id="KW-1185">Reference proteome</keyword>
<evidence type="ECO:0000313" key="2">
    <source>
        <dbReference type="Proteomes" id="UP001054837"/>
    </source>
</evidence>
<comment type="caution">
    <text evidence="1">The sequence shown here is derived from an EMBL/GenBank/DDBJ whole genome shotgun (WGS) entry which is preliminary data.</text>
</comment>
<accession>A0AAV4WDA7</accession>
<dbReference type="Proteomes" id="UP001054837">
    <property type="component" value="Unassembled WGS sequence"/>
</dbReference>
<dbReference type="EMBL" id="BPLQ01014496">
    <property type="protein sequence ID" value="GIY80333.1"/>
    <property type="molecule type" value="Genomic_DNA"/>
</dbReference>
<proteinExistence type="predicted"/>
<evidence type="ECO:0000313" key="1">
    <source>
        <dbReference type="EMBL" id="GIY80333.1"/>
    </source>
</evidence>
<name>A0AAV4WDA7_9ARAC</name>
<organism evidence="1 2">
    <name type="scientific">Caerostris darwini</name>
    <dbReference type="NCBI Taxonomy" id="1538125"/>
    <lineage>
        <taxon>Eukaryota</taxon>
        <taxon>Metazoa</taxon>
        <taxon>Ecdysozoa</taxon>
        <taxon>Arthropoda</taxon>
        <taxon>Chelicerata</taxon>
        <taxon>Arachnida</taxon>
        <taxon>Araneae</taxon>
        <taxon>Araneomorphae</taxon>
        <taxon>Entelegynae</taxon>
        <taxon>Araneoidea</taxon>
        <taxon>Araneidae</taxon>
        <taxon>Caerostris</taxon>
    </lineage>
</organism>
<reference evidence="1 2" key="1">
    <citation type="submission" date="2021-06" db="EMBL/GenBank/DDBJ databases">
        <title>Caerostris darwini draft genome.</title>
        <authorList>
            <person name="Kono N."/>
            <person name="Arakawa K."/>
        </authorList>
    </citation>
    <scope>NUCLEOTIDE SEQUENCE [LARGE SCALE GENOMIC DNA]</scope>
</reference>
<protein>
    <submittedName>
        <fullName evidence="1">Uncharacterized protein</fullName>
    </submittedName>
</protein>